<dbReference type="SUPFAM" id="SSF50182">
    <property type="entry name" value="Sm-like ribonucleoproteins"/>
    <property type="match status" value="1"/>
</dbReference>
<dbReference type="InterPro" id="IPR037607">
    <property type="entry name" value="DGK"/>
</dbReference>
<evidence type="ECO:0000259" key="18">
    <source>
        <dbReference type="PROSITE" id="PS50146"/>
    </source>
</evidence>
<dbReference type="InterPro" id="IPR016064">
    <property type="entry name" value="NAD/diacylglycerol_kinase_sf"/>
</dbReference>
<dbReference type="InterPro" id="IPR017438">
    <property type="entry name" value="ATP-NAD_kinase_N"/>
</dbReference>
<keyword evidence="11 17" id="KW-0067">ATP-binding</keyword>
<dbReference type="SUPFAM" id="SSF111331">
    <property type="entry name" value="NAD kinase/diacylglycerol kinase-like"/>
    <property type="match status" value="1"/>
</dbReference>
<dbReference type="SMART" id="SM00651">
    <property type="entry name" value="Sm"/>
    <property type="match status" value="1"/>
</dbReference>
<evidence type="ECO:0000256" key="5">
    <source>
        <dbReference type="ARBA" id="ARBA00022664"/>
    </source>
</evidence>
<evidence type="ECO:0000313" key="19">
    <source>
        <dbReference type="EMBL" id="CAH2077475.1"/>
    </source>
</evidence>
<keyword evidence="5" id="KW-0507">mRNA processing</keyword>
<accession>A0AAU9T030</accession>
<dbReference type="Pfam" id="PF00609">
    <property type="entry name" value="DAGK_acc"/>
    <property type="match status" value="1"/>
</dbReference>
<reference evidence="19 20" key="1">
    <citation type="submission" date="2022-03" db="EMBL/GenBank/DDBJ databases">
        <authorList>
            <person name="Nunn A."/>
            <person name="Chopra R."/>
            <person name="Nunn A."/>
            <person name="Contreras Garrido A."/>
        </authorList>
    </citation>
    <scope>NUCLEOTIDE SEQUENCE [LARGE SCALE GENOMIC DNA]</scope>
</reference>
<sequence length="584" mass="64933">METPRSVGEASTTNFVAARPSATTDDAVTMRGCGFSSLAWVGVDREELRRRLAMPEYLRLAMRDCIKRKDSTAIPDHLLLPGGAAADIAPHAPIVVFINPKSGGRHGPVLKERLQQLISEEQVFDLTEVKPHEFVRYGLACLETIAAKGDECARECRERIRIMVAGGDGTVGWVLGCLGELHKDGKTHIPPVGVIPLGTGNDLSRSFSWGGSFPFAWRSAMKRTLHRATLGPVARLDSWKIVVSMPSGEVVDPPYSLKPSDETALEQALDAEGDAPPKAKSYDGVFYNYFSIGMDAQVAYGFHHLRNEKPYLAQGPVTNKIIYSSYSCTQGWFCTPCVSNPGLRGLRNIMKIHIKKADCSEWEEILIPKSVRSIVVLNLDNYGSGRHPWGNLKPNYLEKRGFVEAHCDDGLIEIFGLKQGWHASFVMAQIITAKHIAQAAAIRFELRGGDWKDAFLQMDGEPWKQPMKTDYSTFVEIKKVPFQSLMINEIFFFTVSSSEERFPASAAMASTKVQRIMTQPIIGSRFGFSSRNLRIEGRITGFDEYMNLVLDEAEEVSIKKNTRKPLGRILLKGDNITLMMKTAK</sequence>
<dbReference type="GO" id="GO:0006952">
    <property type="term" value="P:defense response"/>
    <property type="evidence" value="ECO:0007669"/>
    <property type="project" value="UniProtKB-KW"/>
</dbReference>
<keyword evidence="12" id="KW-0694">RNA-binding</keyword>
<keyword evidence="6 17" id="KW-0808">Transferase</keyword>
<evidence type="ECO:0000256" key="6">
    <source>
        <dbReference type="ARBA" id="ARBA00022679"/>
    </source>
</evidence>
<evidence type="ECO:0000256" key="11">
    <source>
        <dbReference type="ARBA" id="ARBA00022840"/>
    </source>
</evidence>
<dbReference type="InterPro" id="IPR027078">
    <property type="entry name" value="snRNP-E"/>
</dbReference>
<keyword evidence="16" id="KW-0687">Ribonucleoprotein</keyword>
<dbReference type="Gene3D" id="2.30.30.100">
    <property type="match status" value="1"/>
</dbReference>
<evidence type="ECO:0000256" key="17">
    <source>
        <dbReference type="RuleBase" id="RU361128"/>
    </source>
</evidence>
<keyword evidence="15" id="KW-0539">Nucleus</keyword>
<dbReference type="GO" id="GO:0000398">
    <property type="term" value="P:mRNA splicing, via spliceosome"/>
    <property type="evidence" value="ECO:0007669"/>
    <property type="project" value="InterPro"/>
</dbReference>
<evidence type="ECO:0000256" key="7">
    <source>
        <dbReference type="ARBA" id="ARBA00022728"/>
    </source>
</evidence>
<comment type="similarity">
    <text evidence="3 17">Belongs to the eukaryotic diacylglycerol kinase family.</text>
</comment>
<organism evidence="19 20">
    <name type="scientific">Thlaspi arvense</name>
    <name type="common">Field penny-cress</name>
    <dbReference type="NCBI Taxonomy" id="13288"/>
    <lineage>
        <taxon>Eukaryota</taxon>
        <taxon>Viridiplantae</taxon>
        <taxon>Streptophyta</taxon>
        <taxon>Embryophyta</taxon>
        <taxon>Tracheophyta</taxon>
        <taxon>Spermatophyta</taxon>
        <taxon>Magnoliopsida</taxon>
        <taxon>eudicotyledons</taxon>
        <taxon>Gunneridae</taxon>
        <taxon>Pentapetalae</taxon>
        <taxon>rosids</taxon>
        <taxon>malvids</taxon>
        <taxon>Brassicales</taxon>
        <taxon>Brassicaceae</taxon>
        <taxon>Thlaspideae</taxon>
        <taxon>Thlaspi</taxon>
    </lineage>
</organism>
<evidence type="ECO:0000256" key="2">
    <source>
        <dbReference type="ARBA" id="ARBA00006850"/>
    </source>
</evidence>
<dbReference type="Gene3D" id="2.60.200.40">
    <property type="match status" value="1"/>
</dbReference>
<dbReference type="InterPro" id="IPR001163">
    <property type="entry name" value="Sm_dom_euk/arc"/>
</dbReference>
<evidence type="ECO:0000256" key="13">
    <source>
        <dbReference type="ARBA" id="ARBA00023016"/>
    </source>
</evidence>
<keyword evidence="10" id="KW-0611">Plant defense</keyword>
<dbReference type="EMBL" id="OU466863">
    <property type="protein sequence ID" value="CAH2077475.1"/>
    <property type="molecule type" value="Genomic_DNA"/>
</dbReference>
<dbReference type="Proteomes" id="UP000836841">
    <property type="component" value="Chromosome 7"/>
</dbReference>
<evidence type="ECO:0000256" key="14">
    <source>
        <dbReference type="ARBA" id="ARBA00023187"/>
    </source>
</evidence>
<comment type="catalytic activity">
    <reaction evidence="17">
        <text>a 1,2-diacyl-sn-glycerol + ATP = a 1,2-diacyl-sn-glycero-3-phosphate + ADP + H(+)</text>
        <dbReference type="Rhea" id="RHEA:10272"/>
        <dbReference type="ChEBI" id="CHEBI:15378"/>
        <dbReference type="ChEBI" id="CHEBI:17815"/>
        <dbReference type="ChEBI" id="CHEBI:30616"/>
        <dbReference type="ChEBI" id="CHEBI:58608"/>
        <dbReference type="ChEBI" id="CHEBI:456216"/>
        <dbReference type="EC" id="2.7.1.107"/>
    </reaction>
</comment>
<dbReference type="FunFam" id="2.60.200.40:FF:000011">
    <property type="entry name" value="diacylglycerol kinase"/>
    <property type="match status" value="1"/>
</dbReference>
<dbReference type="PANTHER" id="PTHR11255:SF115">
    <property type="entry name" value="DIACYLGLYCEROL KINASE 7"/>
    <property type="match status" value="1"/>
</dbReference>
<dbReference type="AlphaFoldDB" id="A0AAU9T030"/>
<comment type="similarity">
    <text evidence="2">Belongs to the snRNP Sm proteins family.</text>
</comment>
<keyword evidence="14" id="KW-0508">mRNA splicing</keyword>
<evidence type="ECO:0000256" key="12">
    <source>
        <dbReference type="ARBA" id="ARBA00022884"/>
    </source>
</evidence>
<dbReference type="FunFam" id="3.40.50.10330:FF:000023">
    <property type="entry name" value="diacylglycerol kinase"/>
    <property type="match status" value="1"/>
</dbReference>
<evidence type="ECO:0000256" key="9">
    <source>
        <dbReference type="ARBA" id="ARBA00022777"/>
    </source>
</evidence>
<evidence type="ECO:0000313" key="20">
    <source>
        <dbReference type="Proteomes" id="UP000836841"/>
    </source>
</evidence>
<name>A0AAU9T030_THLAR</name>
<dbReference type="Pfam" id="PF01423">
    <property type="entry name" value="LSM"/>
    <property type="match status" value="1"/>
</dbReference>
<evidence type="ECO:0000256" key="1">
    <source>
        <dbReference type="ARBA" id="ARBA00004123"/>
    </source>
</evidence>
<evidence type="ECO:0000256" key="16">
    <source>
        <dbReference type="ARBA" id="ARBA00023274"/>
    </source>
</evidence>
<dbReference type="SMART" id="SM00045">
    <property type="entry name" value="DAGKa"/>
    <property type="match status" value="1"/>
</dbReference>
<proteinExistence type="inferred from homology"/>
<comment type="subcellular location">
    <subcellularLocation>
        <location evidence="1">Nucleus</location>
    </subcellularLocation>
</comment>
<dbReference type="EC" id="2.7.1.107" evidence="17"/>
<dbReference type="PROSITE" id="PS50146">
    <property type="entry name" value="DAGK"/>
    <property type="match status" value="1"/>
</dbReference>
<dbReference type="InterPro" id="IPR010920">
    <property type="entry name" value="LSM_dom_sf"/>
</dbReference>
<dbReference type="SMART" id="SM00046">
    <property type="entry name" value="DAGKc"/>
    <property type="match status" value="1"/>
</dbReference>
<keyword evidence="13" id="KW-0346">Stress response</keyword>
<dbReference type="GO" id="GO:0005681">
    <property type="term" value="C:spliceosomal complex"/>
    <property type="evidence" value="ECO:0007669"/>
    <property type="project" value="UniProtKB-KW"/>
</dbReference>
<dbReference type="GO" id="GO:0005524">
    <property type="term" value="F:ATP binding"/>
    <property type="evidence" value="ECO:0007669"/>
    <property type="project" value="UniProtKB-KW"/>
</dbReference>
<dbReference type="Pfam" id="PF00781">
    <property type="entry name" value="DAGK_cat"/>
    <property type="match status" value="1"/>
</dbReference>
<evidence type="ECO:0000256" key="15">
    <source>
        <dbReference type="ARBA" id="ARBA00023242"/>
    </source>
</evidence>
<evidence type="ECO:0000256" key="10">
    <source>
        <dbReference type="ARBA" id="ARBA00022821"/>
    </source>
</evidence>
<dbReference type="CDD" id="cd01718">
    <property type="entry name" value="Sm_E"/>
    <property type="match status" value="1"/>
</dbReference>
<dbReference type="GO" id="GO:0004143">
    <property type="term" value="F:ATP-dependent diacylglycerol kinase activity"/>
    <property type="evidence" value="ECO:0007669"/>
    <property type="project" value="UniProtKB-EC"/>
</dbReference>
<comment type="subunit">
    <text evidence="4">Monomer.</text>
</comment>
<dbReference type="PANTHER" id="PTHR11255">
    <property type="entry name" value="DIACYLGLYCEROL KINASE"/>
    <property type="match status" value="1"/>
</dbReference>
<keyword evidence="8 17" id="KW-0547">Nucleotide-binding</keyword>
<dbReference type="InterPro" id="IPR000756">
    <property type="entry name" value="Diacylglycerol_kin_accessory"/>
</dbReference>
<dbReference type="GO" id="GO:0016020">
    <property type="term" value="C:membrane"/>
    <property type="evidence" value="ECO:0007669"/>
    <property type="project" value="TreeGrafter"/>
</dbReference>
<dbReference type="Gene3D" id="3.40.50.10330">
    <property type="entry name" value="Probable inorganic polyphosphate/atp-NAD kinase, domain 1"/>
    <property type="match status" value="1"/>
</dbReference>
<feature type="domain" description="DAGKc" evidence="18">
    <location>
        <begin position="89"/>
        <end position="247"/>
    </location>
</feature>
<protein>
    <recommendedName>
        <fullName evidence="17">Diacylglycerol kinase</fullName>
        <shortName evidence="17">DAG kinase</shortName>
        <ecNumber evidence="17">2.7.1.107</ecNumber>
    </recommendedName>
</protein>
<evidence type="ECO:0000256" key="3">
    <source>
        <dbReference type="ARBA" id="ARBA00009280"/>
    </source>
</evidence>
<dbReference type="InterPro" id="IPR001206">
    <property type="entry name" value="Diacylglycerol_kinase_cat_dom"/>
</dbReference>
<gene>
    <name evidence="19" type="ORF">TAV2_LOCUS25279</name>
</gene>
<dbReference type="GO" id="GO:0003723">
    <property type="term" value="F:RNA binding"/>
    <property type="evidence" value="ECO:0007669"/>
    <property type="project" value="UniProtKB-KW"/>
</dbReference>
<keyword evidence="20" id="KW-1185">Reference proteome</keyword>
<keyword evidence="9 17" id="KW-0418">Kinase</keyword>
<dbReference type="GO" id="GO:0007200">
    <property type="term" value="P:phospholipase C-activating G protein-coupled receptor signaling pathway"/>
    <property type="evidence" value="ECO:0007669"/>
    <property type="project" value="InterPro"/>
</dbReference>
<keyword evidence="7" id="KW-0747">Spliceosome</keyword>
<evidence type="ECO:0000256" key="8">
    <source>
        <dbReference type="ARBA" id="ARBA00022741"/>
    </source>
</evidence>
<evidence type="ECO:0000256" key="4">
    <source>
        <dbReference type="ARBA" id="ARBA00011245"/>
    </source>
</evidence>